<feature type="region of interest" description="Disordered" evidence="1">
    <location>
        <begin position="497"/>
        <end position="605"/>
    </location>
</feature>
<evidence type="ECO:0000313" key="2">
    <source>
        <dbReference type="EMBL" id="OMO69489.1"/>
    </source>
</evidence>
<feature type="compositionally biased region" description="Polar residues" evidence="1">
    <location>
        <begin position="349"/>
        <end position="380"/>
    </location>
</feature>
<feature type="compositionally biased region" description="Polar residues" evidence="1">
    <location>
        <begin position="660"/>
        <end position="676"/>
    </location>
</feature>
<comment type="caution">
    <text evidence="2">The sequence shown here is derived from an EMBL/GenBank/DDBJ whole genome shotgun (WGS) entry which is preliminary data.</text>
</comment>
<accession>A0A1R3HGJ8</accession>
<sequence>MSIFRQQSFAPKGTHPQLTEEEEEEEYGEIQSLQVNIRSKNNQDDEFSEGHSQLMQTTSDNKSHQQQLSPKGALLQQGYPIKDNDSKEPYQSSSHSQQKQTPIKSSQGYTSEDDTLRKISTSKELSLKDEYLPNATKAKHFPQQQLSSRAKGNPQEHVSHDTLHLLPSGRVHSSPKDNSPQRCYDSPEPSKSQTSPASASPKINQHSNQSFYPKQQPSPVTPHSASPPPQRFLSRDDSTASSQDYSSKSKTAPVSASPKINQHGNQSFYTNQQPSPVIPPSATPPPQRYLSGNDSTASSQNYSSKSKTSPVSASPKNNQHGNQSFYPNQQQSPVTPSASPPPETFLSGDDSTASSQNYASKSKTSPVSAPPKNNHSQQKFLSGDDYIASSQNSECNQTNDYDTHRSELPSVKDSTAQRYRAPSKPKEHENGSQKSVRLKLPLHLAFSRRPKIQHYQELIMKNHHVGTVFPVVVVTAVPVPSYETRDYLDRSVTRYSAPKDAHRRRLWEKEEEEEEEYGENHSLQMHMGSENDQDDEFGEEQSQLMQMRSDNKSWQQQLSPKGALLQQGYPLNDSDSKEPYQSSNHSQQKQTPVASSQGYTPQVDTPLKISTSKEFSLKGDYLPNATKTNHSPQQQLLSGAKGKHPRDNTFDPQHLLPSGDDSTSSSQNYPSKSKTYPVSAPPKNDHPQHSNQTPYPNQQPSPVTPPPASIPQRFLPGDDSTTSSQNSRRNQTIYYGTHTSKSPSVKDPYEQGHRAPSKSEEHENANHNNVATMKEEGLTGNAATTIVESSPKNISLPRVHSKEPASCPCSNQ</sequence>
<feature type="compositionally biased region" description="Acidic residues" evidence="1">
    <location>
        <begin position="19"/>
        <end position="28"/>
    </location>
</feature>
<feature type="compositionally biased region" description="Polar residues" evidence="1">
    <location>
        <begin position="719"/>
        <end position="743"/>
    </location>
</feature>
<feature type="compositionally biased region" description="Polar residues" evidence="1">
    <location>
        <begin position="239"/>
        <end position="273"/>
    </location>
</feature>
<feature type="compositionally biased region" description="Polar residues" evidence="1">
    <location>
        <begin position="189"/>
        <end position="224"/>
    </location>
</feature>
<feature type="compositionally biased region" description="Polar residues" evidence="1">
    <location>
        <begin position="89"/>
        <end position="110"/>
    </location>
</feature>
<feature type="compositionally biased region" description="Low complexity" evidence="1">
    <location>
        <begin position="295"/>
        <end position="316"/>
    </location>
</feature>
<proteinExistence type="predicted"/>
<organism evidence="2 3">
    <name type="scientific">Corchorus capsularis</name>
    <name type="common">Jute</name>
    <dbReference type="NCBI Taxonomy" id="210143"/>
    <lineage>
        <taxon>Eukaryota</taxon>
        <taxon>Viridiplantae</taxon>
        <taxon>Streptophyta</taxon>
        <taxon>Embryophyta</taxon>
        <taxon>Tracheophyta</taxon>
        <taxon>Spermatophyta</taxon>
        <taxon>Magnoliopsida</taxon>
        <taxon>eudicotyledons</taxon>
        <taxon>Gunneridae</taxon>
        <taxon>Pentapetalae</taxon>
        <taxon>rosids</taxon>
        <taxon>malvids</taxon>
        <taxon>Malvales</taxon>
        <taxon>Malvaceae</taxon>
        <taxon>Grewioideae</taxon>
        <taxon>Apeibeae</taxon>
        <taxon>Corchorus</taxon>
    </lineage>
</organism>
<dbReference type="Gramene" id="OMO69489">
    <property type="protein sequence ID" value="OMO69489"/>
    <property type="gene ID" value="CCACVL1_19471"/>
</dbReference>
<feature type="compositionally biased region" description="Polar residues" evidence="1">
    <location>
        <begin position="388"/>
        <end position="400"/>
    </location>
</feature>
<feature type="compositionally biased region" description="Polar residues" evidence="1">
    <location>
        <begin position="31"/>
        <end position="40"/>
    </location>
</feature>
<feature type="compositionally biased region" description="Basic and acidic residues" evidence="1">
    <location>
        <begin position="747"/>
        <end position="765"/>
    </location>
</feature>
<feature type="compositionally biased region" description="Polar residues" evidence="1">
    <location>
        <begin position="50"/>
        <end position="69"/>
    </location>
</feature>
<evidence type="ECO:0000256" key="1">
    <source>
        <dbReference type="SAM" id="MobiDB-lite"/>
    </source>
</evidence>
<feature type="compositionally biased region" description="Polar residues" evidence="1">
    <location>
        <begin position="625"/>
        <end position="637"/>
    </location>
</feature>
<feature type="compositionally biased region" description="Polar residues" evidence="1">
    <location>
        <begin position="540"/>
        <end position="559"/>
    </location>
</feature>
<feature type="compositionally biased region" description="Pro residues" evidence="1">
    <location>
        <begin position="276"/>
        <end position="287"/>
    </location>
</feature>
<dbReference type="AlphaFoldDB" id="A0A1R3HGJ8"/>
<protein>
    <submittedName>
        <fullName evidence="2">Uncharacterized protein</fullName>
    </submittedName>
</protein>
<feature type="region of interest" description="Disordered" evidence="1">
    <location>
        <begin position="789"/>
        <end position="812"/>
    </location>
</feature>
<evidence type="ECO:0000313" key="3">
    <source>
        <dbReference type="Proteomes" id="UP000188268"/>
    </source>
</evidence>
<gene>
    <name evidence="2" type="ORF">CCACVL1_19471</name>
</gene>
<feature type="region of interest" description="Disordered" evidence="1">
    <location>
        <begin position="1"/>
        <end position="436"/>
    </location>
</feature>
<feature type="compositionally biased region" description="Polar residues" evidence="1">
    <location>
        <begin position="579"/>
        <end position="605"/>
    </location>
</feature>
<keyword evidence="3" id="KW-1185">Reference proteome</keyword>
<feature type="compositionally biased region" description="Polar residues" evidence="1">
    <location>
        <begin position="317"/>
        <end position="337"/>
    </location>
</feature>
<name>A0A1R3HGJ8_COCAP</name>
<feature type="compositionally biased region" description="Pro residues" evidence="1">
    <location>
        <begin position="697"/>
        <end position="709"/>
    </location>
</feature>
<dbReference type="EMBL" id="AWWV01012008">
    <property type="protein sequence ID" value="OMO69489.1"/>
    <property type="molecule type" value="Genomic_DNA"/>
</dbReference>
<reference evidence="2 3" key="1">
    <citation type="submission" date="2013-09" db="EMBL/GenBank/DDBJ databases">
        <title>Corchorus capsularis genome sequencing.</title>
        <authorList>
            <person name="Alam M."/>
            <person name="Haque M.S."/>
            <person name="Islam M.S."/>
            <person name="Emdad E.M."/>
            <person name="Islam M.M."/>
            <person name="Ahmed B."/>
            <person name="Halim A."/>
            <person name="Hossen Q.M.M."/>
            <person name="Hossain M.Z."/>
            <person name="Ahmed R."/>
            <person name="Khan M.M."/>
            <person name="Islam R."/>
            <person name="Rashid M.M."/>
            <person name="Khan S.A."/>
            <person name="Rahman M.S."/>
            <person name="Alam M."/>
        </authorList>
    </citation>
    <scope>NUCLEOTIDE SEQUENCE [LARGE SCALE GENOMIC DNA]</scope>
    <source>
        <strain evidence="3">cv. CVL-1</strain>
        <tissue evidence="2">Whole seedling</tissue>
    </source>
</reference>
<dbReference type="Proteomes" id="UP000188268">
    <property type="component" value="Unassembled WGS sequence"/>
</dbReference>
<dbReference type="OrthoDB" id="10411562at2759"/>
<feature type="region of interest" description="Disordered" evidence="1">
    <location>
        <begin position="619"/>
        <end position="777"/>
    </location>
</feature>